<proteinExistence type="predicted"/>
<comment type="caution">
    <text evidence="1">The sequence shown here is derived from an EMBL/GenBank/DDBJ whole genome shotgun (WGS) entry which is preliminary data.</text>
</comment>
<evidence type="ECO:0000313" key="1">
    <source>
        <dbReference type="EMBL" id="MPN55654.1"/>
    </source>
</evidence>
<reference evidence="1" key="1">
    <citation type="submission" date="2019-08" db="EMBL/GenBank/DDBJ databases">
        <authorList>
            <person name="Kucharzyk K."/>
            <person name="Murdoch R.W."/>
            <person name="Higgins S."/>
            <person name="Loffler F."/>
        </authorList>
    </citation>
    <scope>NUCLEOTIDE SEQUENCE</scope>
</reference>
<dbReference type="EMBL" id="VSSQ01125147">
    <property type="protein sequence ID" value="MPN55654.1"/>
    <property type="molecule type" value="Genomic_DNA"/>
</dbReference>
<gene>
    <name evidence="1" type="ORF">SDC9_203338</name>
</gene>
<dbReference type="AlphaFoldDB" id="A0A645J5A4"/>
<accession>A0A645J5A4</accession>
<name>A0A645J5A4_9ZZZZ</name>
<sequence>MDTLDSDVDEQLFLDSQVDPVDDVSGILASF</sequence>
<protein>
    <submittedName>
        <fullName evidence="1">Uncharacterized protein</fullName>
    </submittedName>
</protein>
<organism evidence="1">
    <name type="scientific">bioreactor metagenome</name>
    <dbReference type="NCBI Taxonomy" id="1076179"/>
    <lineage>
        <taxon>unclassified sequences</taxon>
        <taxon>metagenomes</taxon>
        <taxon>ecological metagenomes</taxon>
    </lineage>
</organism>